<dbReference type="RefSeq" id="WP_036742098.1">
    <property type="nucleotide sequence ID" value="NZ_FOJO01000019.1"/>
</dbReference>
<dbReference type="Proteomes" id="UP000029846">
    <property type="component" value="Unassembled WGS sequence"/>
</dbReference>
<protein>
    <submittedName>
        <fullName evidence="1">Uncharacterized protein</fullName>
    </submittedName>
</protein>
<reference evidence="1 3" key="1">
    <citation type="submission" date="2014-09" db="EMBL/GenBank/DDBJ databases">
        <authorList>
            <person name="McGinnis J.M."/>
            <person name="Wolfgang W.J."/>
        </authorList>
    </citation>
    <scope>NUCLEOTIDE SEQUENCE [LARGE SCALE GENOMIC DNA]</scope>
    <source>
        <strain evidence="1 3">JCM 14014</strain>
    </source>
</reference>
<dbReference type="EMBL" id="JRKN01000019">
    <property type="protein sequence ID" value="KGJ03621.1"/>
    <property type="molecule type" value="Genomic_DNA"/>
</dbReference>
<reference evidence="2 4" key="3">
    <citation type="submission" date="2016-10" db="EMBL/GenBank/DDBJ databases">
        <authorList>
            <person name="de Groot N.N."/>
        </authorList>
    </citation>
    <scope>NUCLEOTIDE SEQUENCE [LARGE SCALE GENOMIC DNA]</scope>
    <source>
        <strain evidence="2 4">CGMCC 1.6117</strain>
    </source>
</reference>
<evidence type="ECO:0000313" key="3">
    <source>
        <dbReference type="Proteomes" id="UP000029846"/>
    </source>
</evidence>
<dbReference type="EMBL" id="FOJO01000019">
    <property type="protein sequence ID" value="SFA58022.1"/>
    <property type="molecule type" value="Genomic_DNA"/>
</dbReference>
<evidence type="ECO:0000313" key="4">
    <source>
        <dbReference type="Proteomes" id="UP000182312"/>
    </source>
</evidence>
<proteinExistence type="predicted"/>
<dbReference type="eggNOG" id="ENOG502ZISN">
    <property type="taxonomic scope" value="Bacteria"/>
</dbReference>
<reference evidence="1 3" key="2">
    <citation type="submission" date="2014-10" db="EMBL/GenBank/DDBJ databases">
        <title>Paracoccus sanguinis sp. nov., isolated from clinical specimens of New York State patients.</title>
        <authorList>
            <person name="Mingle L.A."/>
            <person name="Cole J.A."/>
            <person name="Lapierre P."/>
            <person name="Musser K.A."/>
        </authorList>
    </citation>
    <scope>NUCLEOTIDE SEQUENCE [LARGE SCALE GENOMIC DNA]</scope>
    <source>
        <strain evidence="1 3">JCM 14014</strain>
    </source>
</reference>
<organism evidence="1 3">
    <name type="scientific">Paracoccus halophilus</name>
    <dbReference type="NCBI Taxonomy" id="376733"/>
    <lineage>
        <taxon>Bacteria</taxon>
        <taxon>Pseudomonadati</taxon>
        <taxon>Pseudomonadota</taxon>
        <taxon>Alphaproteobacteria</taxon>
        <taxon>Rhodobacterales</taxon>
        <taxon>Paracoccaceae</taxon>
        <taxon>Paracoccus</taxon>
    </lineage>
</organism>
<name>A0A099F050_9RHOB</name>
<gene>
    <name evidence="1" type="ORF">IT41_13485</name>
    <name evidence="2" type="ORF">SAMN04487972_11933</name>
</gene>
<sequence length="243" mass="25669">MLKPLFPVLFVLGQVPGLAAAQDAPVLREAVPANDPIEEYFDPSRAANVGGGVIVGAVLGGLAAGPFLADSVRIATPADGRPLCLRAISRDGFYSARNVYILRSPADGEGGTLLKPFSNLTEELRGYDAEDIALVAMPAQEQGCLAGETSLIPRLGQIEGDRAELLVQLNAGGRGAAWIEIAGQAEVACQPVAADLRVGFDMTCRLPVTLDDAHQTSAFELVVDDGLVENRTRYEIFLPGRDD</sequence>
<dbReference type="STRING" id="376733.SAMN04487972_11933"/>
<evidence type="ECO:0000313" key="2">
    <source>
        <dbReference type="EMBL" id="SFA58022.1"/>
    </source>
</evidence>
<evidence type="ECO:0000313" key="1">
    <source>
        <dbReference type="EMBL" id="KGJ03621.1"/>
    </source>
</evidence>
<keyword evidence="3" id="KW-1185">Reference proteome</keyword>
<accession>A0A099F050</accession>
<dbReference type="AlphaFoldDB" id="A0A099F050"/>
<dbReference type="Proteomes" id="UP000182312">
    <property type="component" value="Unassembled WGS sequence"/>
</dbReference>
<dbReference type="OrthoDB" id="6359379at2"/>